<keyword evidence="4" id="KW-0315">Glutamine amidotransferase</keyword>
<feature type="domain" description="Glutamine amidotransferase type-2" evidence="5">
    <location>
        <begin position="1183"/>
        <end position="1584"/>
    </location>
</feature>
<keyword evidence="3" id="KW-0808">Transferase</keyword>
<dbReference type="InterPro" id="IPR001347">
    <property type="entry name" value="SIS_dom"/>
</dbReference>
<dbReference type="Pfam" id="PF13522">
    <property type="entry name" value="GATase_6"/>
    <property type="match status" value="1"/>
</dbReference>
<evidence type="ECO:0000313" key="8">
    <source>
        <dbReference type="Proteomes" id="UP000266426"/>
    </source>
</evidence>
<dbReference type="Proteomes" id="UP000266426">
    <property type="component" value="Unassembled WGS sequence"/>
</dbReference>
<proteinExistence type="predicted"/>
<dbReference type="EMBL" id="QZJZ01000096">
    <property type="protein sequence ID" value="RJP56376.1"/>
    <property type="molecule type" value="Genomic_DNA"/>
</dbReference>
<dbReference type="Gene3D" id="3.40.50.10490">
    <property type="entry name" value="Glucose-6-phosphate isomerase like protein, domain 1"/>
    <property type="match status" value="2"/>
</dbReference>
<dbReference type="EC" id="2.6.1.16" evidence="2"/>
<sequence>MEKDHFIFSNTEPEEDMMFRKGNGKLRSFVKLTALLVIQVFLLSQGSLGIAATPDKLMFNEKYGRVRDSFKGEEDRMIIHIQDAHCVYEAQQNIVALISELYKNHNVRLVTVEGADAYFNVDELASYPISSVKQDVSDYFMKNGRISAVEYMLIQDELPMAVRGAESRDLYVDNFNAFMQCLPKENDVVSKLIDNIDQAYENLKNVMLNNELKELDYNAQRYQDGSLQFVDYASYLIEKAEAASIDLKEFENFSKLIAAQDKEGNIDFAKIHVELTNLIDALSGRITKDQLTQLLNKNLFYKIGKIPPHTFFSFLKELYDEVELDVAAYPNLTEYTDYLTMYQSIDDIAITNELNSLEAKIKDSLFESDEQKDLLVLSHDITILKKLINLKVSKTELKYFRDNKDAFTEERFVSFLLRHLPTYQIPFDFSTDYTAISSRLPVVDAFYKVANKRNDSLIENTIAEMDLEDTNIAVLITGGFHTEGICDILKEQGISYQVISPSITEQPGNTQYLARLTGVPTELEEVLGSNRLQIPLVLADPAIIPESADRQSFLTAFKTLLNTHPDGQDLLRILDEEPTGYQPGMTFLDSFSIGEEKFVSYNLNGRKFFMKFVPGDSNTVIAGAQSAIGEIGKYAFAFIKEDVFTASASDENRKLIDARSGLDSRIEQALARGDVISVDQKDQQEIAQLVGKGLLTPESSAEGVRPTVAFLVNSRVSALVVQAKVALVDAFSNQTQDVLRSRGIQKLESFSNVTDLTVDDARVIDEKLGTLLDNGKLELPSGKVVRSVVQGGIAQVYAVTPEGPSNLRPQLVINDSIFRAMLPSVEQEGVQVVDAAKLAQKGYIDVNAGDRTVTLYSVNDQGERTIATDVDGKNIQVHLQPNITSADILEAILQVRRAAAEQEIGLIGYGNPADGIGISFDNLGVLFDAATNADTVRAFTNVYRLLSQAPSLQDIDLTDIGSVEELKNYLLQFTDGQYQDQINCAACAGAVLLADGRDVKIGDKAFDIPGDSAKAQIFAQILPLIDQRMRGQISLNSENDPEYSLYSIAKAYAMFGYNSQALTVTQDNLPVLLEELPVGETIVVHVVVDGMGHYVGLRKDTDGYFMYDLKYAQSLEEQGVKGVSKYGIEELFNVFTANGYELSGNVLVGQVFPGSTEAIQNLIAANQVRPLDLDGQLDCLGACGTTLLFPIKMGADYNTVLNLSLRSLLRIDYRGSDSHSLQVTYRKLLMLPDDDEPKEHTVVRTFKAAYNTITQKIEILIKEVIDDKTITYLKRKSDGTIENILPPTAAELKAQGITLPQWEMTGPAKTEYTGFQVEEYFGEGLESDRTIEESIIGSDGARHTVKLFVGPYGPQIKGLKSTNLKSYMPQLMDRIVKTYTADFDATTMIYNVTGQVRWATHGESNVIGAHPHTAGPNEVTYDTTAGTVSVVHNGVFYNYDDHRRQLQAEGHKFKSPVDTEVFSHLIFRRIHTYKYNNKGVMPETVEVDGVIYPLNLKFIVGEVLKQLEKDPQPPTYSLQITSTDFPGEVVTAKRISPVYLALSDERYDTGAFIQMASDPKATIHGTKYYTDLLDDGVIFNTTENGINGTRIVMTPAKKIKEQQVIVVLEDGTFTNGQFTQPGVVDFKRISVTLKNKKTGETQVISNIKDITLDNLQGKVAIPKEFAALVKPKGVYNDGKYEISDEKGNTLSMAYVQIGRDRPDIFERGMHETFTEKELSQSGIGIDWTVRGNTSKFPVLYVSADDIAKDAPMYNAQRLANIVAGFDGEKASFDISLTAAQRADLANGNVVKVTVKNQDYYVATSVPGATIEAVPQTLYFDPNSRSLMSLGALLEGYAGPEVRIDQKVHELTDEELASILKGETLTRTIAGKSYSITQKPTVEQMLDFAKGKQDYLLQVDFKTEIDEKLIPSLNIPYGDLKNINKIVLMSTGSSFNADTSSIDFFRMKGVQVITVQNDYIRDHAQAYLDSLVTSDSDRILVVLTSQSGTTQSAVLNAEFIGRYNKDPNSRGYGKFILLADTNTPGSMITERTDGQINEHTGPEIAVASQKAVHAQMTNKFLLSLLLRRLRGEVNPLEENIILSRYLDTAQGLISLLDLENTAIDSKIDEWADRMSRLRAMFVVYRGSEGAEGAGAETVLKFQELARVFGTPIQAGLFLHGPVALVEATPRTTKVETNPVAVWDPKSESLVATANLTRVEENFVNTPILTFYIPPADPAQDVDIRGRFESNLQSLIARGAKIYLVTTLDYGLDLKNRGYLEDFIPIDSTHDAVALGQRLAVRIAKAKVKKVAEPLLKHARTLRSNMDDLIDPNQVGDVRNNLNRLRGNIEEMVKTVAVLRDTDELADLPNTSAVGIIMTNSSKTYAQIMRMLDSNLTHFNGDLNDLQLYLEDLLNDIVTLARAIDVDRPKDLAKSVTVENQYSVELLDALQSALRFVNLEDSDIQDILRRGPYELTQEGKINARPTRILDIIAGVQDTTTTNVVNENLSHELREAVMKTDRFERIPVAVAGMLSQQSQAFLKDRFEEFFFGGFPAATKLQDSVREVIAKVYTHKLVPDVTSQFFQQPEAVVLMQELDRILPQIDEEFFAIINPVGVDPTADIDRIMGTLPQYGVNVDDLKRAIVDGTVENLVNTRMNAEVIAAIRAMNADNNFPLGTEDIATYQSDRIKADIKTAQERQNKDLNVIPNIIGMNAEFFVTEGVKKYLSGKALTEGEGIADSSTFGIAQKIKEFTANEQNMFVLYSWTRSAEELQQIIALHGIPAENVVIFGKEAFAEQEGDRFDPTSASTILALPALTKGVLGITDFELEMRDFTIIDSNPDVAEIAMYNLANVINSPQGFKPDDLTVGQEVDLGFDAFELAKMLDTEETLPEDLIITDVSSQNEWLKGVFEKIKEDKIKAGQPDEVSLQELRTELGLSRFNREDLKGVRVKRKLTIKDEFIRNLKAQRALDISA</sequence>
<dbReference type="InterPro" id="IPR046348">
    <property type="entry name" value="SIS_dom_sf"/>
</dbReference>
<dbReference type="PROSITE" id="PS51464">
    <property type="entry name" value="SIS"/>
    <property type="match status" value="1"/>
</dbReference>
<feature type="domain" description="SIS" evidence="6">
    <location>
        <begin position="1915"/>
        <end position="2071"/>
    </location>
</feature>
<name>A0A3A4QW71_9BACT</name>
<dbReference type="GO" id="GO:0097367">
    <property type="term" value="F:carbohydrate derivative binding"/>
    <property type="evidence" value="ECO:0007669"/>
    <property type="project" value="InterPro"/>
</dbReference>
<dbReference type="SUPFAM" id="SSF53697">
    <property type="entry name" value="SIS domain"/>
    <property type="match status" value="1"/>
</dbReference>
<comment type="caution">
    <text evidence="7">The sequence shown here is derived from an EMBL/GenBank/DDBJ whole genome shotgun (WGS) entry which is preliminary data.</text>
</comment>
<gene>
    <name evidence="7" type="ORF">C4541_12470</name>
</gene>
<reference evidence="7 8" key="1">
    <citation type="journal article" date="2017" name="ISME J.">
        <title>Energy and carbon metabolisms in a deep terrestrial subsurface fluid microbial community.</title>
        <authorList>
            <person name="Momper L."/>
            <person name="Jungbluth S.P."/>
            <person name="Lee M.D."/>
            <person name="Amend J.P."/>
        </authorList>
    </citation>
    <scope>NUCLEOTIDE SEQUENCE [LARGE SCALE GENOMIC DNA]</scope>
    <source>
        <strain evidence="7">SURF_26</strain>
    </source>
</reference>
<evidence type="ECO:0000256" key="4">
    <source>
        <dbReference type="ARBA" id="ARBA00022962"/>
    </source>
</evidence>
<evidence type="ECO:0000313" key="7">
    <source>
        <dbReference type="EMBL" id="RJP56376.1"/>
    </source>
</evidence>
<dbReference type="PANTHER" id="PTHR10937">
    <property type="entry name" value="GLUCOSAMINE--FRUCTOSE-6-PHOSPHATE AMINOTRANSFERASE, ISOMERIZING"/>
    <property type="match status" value="1"/>
</dbReference>
<dbReference type="GO" id="GO:0004360">
    <property type="term" value="F:glutamine-fructose-6-phosphate transaminase (isomerizing) activity"/>
    <property type="evidence" value="ECO:0007669"/>
    <property type="project" value="UniProtKB-EC"/>
</dbReference>
<evidence type="ECO:0000256" key="2">
    <source>
        <dbReference type="ARBA" id="ARBA00012916"/>
    </source>
</evidence>
<evidence type="ECO:0000259" key="5">
    <source>
        <dbReference type="PROSITE" id="PS51278"/>
    </source>
</evidence>
<evidence type="ECO:0000256" key="3">
    <source>
        <dbReference type="ARBA" id="ARBA00022679"/>
    </source>
</evidence>
<dbReference type="GO" id="GO:1901135">
    <property type="term" value="P:carbohydrate derivative metabolic process"/>
    <property type="evidence" value="ECO:0007669"/>
    <property type="project" value="InterPro"/>
</dbReference>
<organism evidence="7 8">
    <name type="scientific">Candidatus Auribacter fodinae</name>
    <dbReference type="NCBI Taxonomy" id="2093366"/>
    <lineage>
        <taxon>Bacteria</taxon>
        <taxon>Pseudomonadati</taxon>
        <taxon>Candidatus Auribacterota</taxon>
        <taxon>Candidatus Auribacteria</taxon>
        <taxon>Candidatus Auribacterales</taxon>
        <taxon>Candidatus Auribacteraceae</taxon>
        <taxon>Candidatus Auribacter</taxon>
    </lineage>
</organism>
<protein>
    <recommendedName>
        <fullName evidence="2">glutamine--fructose-6-phosphate transaminase (isomerizing)</fullName>
        <ecNumber evidence="2">2.6.1.16</ecNumber>
    </recommendedName>
</protein>
<evidence type="ECO:0000256" key="1">
    <source>
        <dbReference type="ARBA" id="ARBA00001031"/>
    </source>
</evidence>
<dbReference type="InterPro" id="IPR017932">
    <property type="entry name" value="GATase_2_dom"/>
</dbReference>
<dbReference type="SUPFAM" id="SSF56235">
    <property type="entry name" value="N-terminal nucleophile aminohydrolases (Ntn hydrolases)"/>
    <property type="match status" value="1"/>
</dbReference>
<accession>A0A3A4QW71</accession>
<dbReference type="PROSITE" id="PS51278">
    <property type="entry name" value="GATASE_TYPE_2"/>
    <property type="match status" value="1"/>
</dbReference>
<dbReference type="InterPro" id="IPR029055">
    <property type="entry name" value="Ntn_hydrolases_N"/>
</dbReference>
<dbReference type="Gene3D" id="3.60.20.10">
    <property type="entry name" value="Glutamine Phosphoribosylpyrophosphate, subunit 1, domain 1"/>
    <property type="match status" value="1"/>
</dbReference>
<comment type="catalytic activity">
    <reaction evidence="1">
        <text>D-fructose 6-phosphate + L-glutamine = D-glucosamine 6-phosphate + L-glutamate</text>
        <dbReference type="Rhea" id="RHEA:13237"/>
        <dbReference type="ChEBI" id="CHEBI:29985"/>
        <dbReference type="ChEBI" id="CHEBI:58359"/>
        <dbReference type="ChEBI" id="CHEBI:58725"/>
        <dbReference type="ChEBI" id="CHEBI:61527"/>
        <dbReference type="EC" id="2.6.1.16"/>
    </reaction>
</comment>
<evidence type="ECO:0000259" key="6">
    <source>
        <dbReference type="PROSITE" id="PS51464"/>
    </source>
</evidence>